<dbReference type="InterPro" id="IPR001387">
    <property type="entry name" value="Cro/C1-type_HTH"/>
</dbReference>
<reference evidence="4 5" key="1">
    <citation type="journal article" date="2021" name="ISME Commun">
        <title>Automated analysis of genomic sequences facilitates high-throughput and comprehensive description of bacteria.</title>
        <authorList>
            <person name="Hitch T.C.A."/>
        </authorList>
    </citation>
    <scope>NUCLEOTIDE SEQUENCE [LARGE SCALE GENOMIC DNA]</scope>
    <source>
        <strain evidence="4 5">Sanger_02</strain>
    </source>
</reference>
<proteinExistence type="predicted"/>
<dbReference type="InterPro" id="IPR010982">
    <property type="entry name" value="Lambda_DNA-bd_dom_sf"/>
</dbReference>
<dbReference type="RefSeq" id="WP_262582473.1">
    <property type="nucleotide sequence ID" value="NZ_JAOQJV010000035.1"/>
</dbReference>
<accession>A0ABT2S9D9</accession>
<evidence type="ECO:0000256" key="1">
    <source>
        <dbReference type="ARBA" id="ARBA00023125"/>
    </source>
</evidence>
<evidence type="ECO:0000313" key="4">
    <source>
        <dbReference type="EMBL" id="MCU6701191.1"/>
    </source>
</evidence>
<dbReference type="CDD" id="cd00093">
    <property type="entry name" value="HTH_XRE"/>
    <property type="match status" value="1"/>
</dbReference>
<dbReference type="EMBL" id="JAOQJV010000035">
    <property type="protein sequence ID" value="MCU6701191.1"/>
    <property type="molecule type" value="Genomic_DNA"/>
</dbReference>
<organism evidence="4 5">
    <name type="scientific">Dorea ammoniilytica</name>
    <dbReference type="NCBI Taxonomy" id="2981788"/>
    <lineage>
        <taxon>Bacteria</taxon>
        <taxon>Bacillati</taxon>
        <taxon>Bacillota</taxon>
        <taxon>Clostridia</taxon>
        <taxon>Lachnospirales</taxon>
        <taxon>Lachnospiraceae</taxon>
        <taxon>Dorea</taxon>
    </lineage>
</organism>
<dbReference type="PROSITE" id="PS50943">
    <property type="entry name" value="HTH_CROC1"/>
    <property type="match status" value="1"/>
</dbReference>
<evidence type="ECO:0000313" key="5">
    <source>
        <dbReference type="Proteomes" id="UP001207605"/>
    </source>
</evidence>
<gene>
    <name evidence="4" type="ORF">OCV65_13285</name>
</gene>
<comment type="caution">
    <text evidence="4">The sequence shown here is derived from an EMBL/GenBank/DDBJ whole genome shotgun (WGS) entry which is preliminary data.</text>
</comment>
<dbReference type="Gene3D" id="1.10.260.40">
    <property type="entry name" value="lambda repressor-like DNA-binding domains"/>
    <property type="match status" value="1"/>
</dbReference>
<dbReference type="Proteomes" id="UP001207605">
    <property type="component" value="Unassembled WGS sequence"/>
</dbReference>
<dbReference type="PANTHER" id="PTHR46558">
    <property type="entry name" value="TRACRIPTIONAL REGULATORY PROTEIN-RELATED-RELATED"/>
    <property type="match status" value="1"/>
</dbReference>
<keyword evidence="2" id="KW-0812">Transmembrane</keyword>
<dbReference type="SMART" id="SM00530">
    <property type="entry name" value="HTH_XRE"/>
    <property type="match status" value="1"/>
</dbReference>
<sequence length="144" mass="15960">MFSENLKAVRKAKGYTQEELAIKLNVVRQTVSKWEKGLSVPDADVLSRIADVLDTKVSVLLGGSVKEEANTNAVAEQLAKISEQLAVKNRRNKRIWEIIGIVLLVIVIFNIMMAVLFSVNTSSSSWSENNNQSVIEIDGTDIEE</sequence>
<name>A0ABT2S9D9_9FIRM</name>
<evidence type="ECO:0000256" key="2">
    <source>
        <dbReference type="SAM" id="Phobius"/>
    </source>
</evidence>
<keyword evidence="1" id="KW-0238">DNA-binding</keyword>
<dbReference type="PANTHER" id="PTHR46558:SF3">
    <property type="entry name" value="TRANSCRIPTIONAL REGULATOR"/>
    <property type="match status" value="1"/>
</dbReference>
<dbReference type="Pfam" id="PF01381">
    <property type="entry name" value="HTH_3"/>
    <property type="match status" value="1"/>
</dbReference>
<dbReference type="SUPFAM" id="SSF47413">
    <property type="entry name" value="lambda repressor-like DNA-binding domains"/>
    <property type="match status" value="1"/>
</dbReference>
<protein>
    <submittedName>
        <fullName evidence="4">Helix-turn-helix domain-containing protein</fullName>
    </submittedName>
</protein>
<evidence type="ECO:0000259" key="3">
    <source>
        <dbReference type="PROSITE" id="PS50943"/>
    </source>
</evidence>
<keyword evidence="5" id="KW-1185">Reference proteome</keyword>
<feature type="domain" description="HTH cro/C1-type" evidence="3">
    <location>
        <begin position="6"/>
        <end position="60"/>
    </location>
</feature>
<keyword evidence="2" id="KW-1133">Transmembrane helix</keyword>
<feature type="transmembrane region" description="Helical" evidence="2">
    <location>
        <begin position="98"/>
        <end position="119"/>
    </location>
</feature>
<keyword evidence="2" id="KW-0472">Membrane</keyword>